<keyword evidence="2" id="KW-1185">Reference proteome</keyword>
<organism evidence="1 2">
    <name type="scientific">Vibrio casei</name>
    <dbReference type="NCBI Taxonomy" id="673372"/>
    <lineage>
        <taxon>Bacteria</taxon>
        <taxon>Pseudomonadati</taxon>
        <taxon>Pseudomonadota</taxon>
        <taxon>Gammaproteobacteria</taxon>
        <taxon>Vibrionales</taxon>
        <taxon>Vibrionaceae</taxon>
        <taxon>Vibrio</taxon>
    </lineage>
</organism>
<protein>
    <submittedName>
        <fullName evidence="1">DUF1513 domain-containing protein</fullName>
    </submittedName>
</protein>
<dbReference type="PIRSF" id="PIRSF028101">
    <property type="entry name" value="UCP028101"/>
    <property type="match status" value="1"/>
</dbReference>
<dbReference type="Pfam" id="PF07433">
    <property type="entry name" value="DUF1513"/>
    <property type="match status" value="1"/>
</dbReference>
<dbReference type="Proteomes" id="UP000252479">
    <property type="component" value="Unassembled WGS sequence"/>
</dbReference>
<comment type="caution">
    <text evidence="1">The sequence shown here is derived from an EMBL/GenBank/DDBJ whole genome shotgun (WGS) entry which is preliminary data.</text>
</comment>
<dbReference type="InterPro" id="IPR008311">
    <property type="entry name" value="UCP028101"/>
</dbReference>
<dbReference type="AlphaFoldDB" id="A0A368LNB1"/>
<gene>
    <name evidence="1" type="ORF">CIK83_06620</name>
</gene>
<accession>A0A368LNB1</accession>
<sequence length="383" mass="42524">MGIKLVPYKVSVKKQDPLFDAKRRKLLSLAAIGSGAAVLGGLSWLYQKNNQHNRGTLIGNSVGFNKQFHSVVADWQGHPLFRIPLPERAHGVAISQLSRMGFSDAVAFARRPGSYFQVFDYKTGDIKQLIQAEPNRHFYGHGVFSLDGRYLLATQGVKETSQGLIGVYDVSDNYKKIDEWHGIGIGPHEIIRLNNGSYAVGVGGVHTNGREPLNLDTMRPSLTRLDISGNITSQVGLEDKRLSIRHLGYDQHDLILCGQQYRGEPDDYPSLIAMQRGDEELMPLNAEPEEWAMFKHYIASIAVVDDYVLATSPPGNCYGIWSISKNKLLELNPLPDASGVVAHQGHFFVSSGSGEVVNRSPFDAIQRHNSTVRWDNHWNAIPL</sequence>
<dbReference type="SUPFAM" id="SSF75011">
    <property type="entry name" value="3-carboxy-cis,cis-mucoante lactonizing enzyme"/>
    <property type="match status" value="1"/>
</dbReference>
<proteinExistence type="predicted"/>
<name>A0A368LNB1_9VIBR</name>
<evidence type="ECO:0000313" key="1">
    <source>
        <dbReference type="EMBL" id="RCS73318.1"/>
    </source>
</evidence>
<dbReference type="EMBL" id="QPGL01000001">
    <property type="protein sequence ID" value="RCS73318.1"/>
    <property type="molecule type" value="Genomic_DNA"/>
</dbReference>
<evidence type="ECO:0000313" key="2">
    <source>
        <dbReference type="Proteomes" id="UP000252479"/>
    </source>
</evidence>
<reference evidence="1 2" key="1">
    <citation type="journal article" date="2017" name="Elife">
        <title>Extensive horizontal gene transfer in cheese-associated bacteria.</title>
        <authorList>
            <person name="Bonham K.S."/>
            <person name="Wolfe B.E."/>
            <person name="Dutton R.J."/>
        </authorList>
    </citation>
    <scope>NUCLEOTIDE SEQUENCE [LARGE SCALE GENOMIC DNA]</scope>
    <source>
        <strain evidence="1 2">JB196</strain>
    </source>
</reference>